<feature type="region of interest" description="Disordered" evidence="1">
    <location>
        <begin position="428"/>
        <end position="461"/>
    </location>
</feature>
<feature type="compositionally biased region" description="Polar residues" evidence="1">
    <location>
        <begin position="1"/>
        <end position="10"/>
    </location>
</feature>
<accession>A0A1J8R7K3</accession>
<dbReference type="EMBL" id="LVVM01000080">
    <property type="protein sequence ID" value="OJA21617.1"/>
    <property type="molecule type" value="Genomic_DNA"/>
</dbReference>
<evidence type="ECO:0000313" key="3">
    <source>
        <dbReference type="Proteomes" id="UP000183567"/>
    </source>
</evidence>
<feature type="region of interest" description="Disordered" evidence="1">
    <location>
        <begin position="667"/>
        <end position="952"/>
    </location>
</feature>
<reference evidence="2 3" key="1">
    <citation type="submission" date="2016-03" db="EMBL/GenBank/DDBJ databases">
        <title>Comparative genomics of the ectomycorrhizal sister species Rhizopogon vinicolor and Rhizopogon vesiculosus (Basidiomycota: Boletales) reveals a divergence of the mating type B locus.</title>
        <authorList>
            <person name="Mujic A.B."/>
            <person name="Kuo A."/>
            <person name="Tritt A."/>
            <person name="Lipzen A."/>
            <person name="Chen C."/>
            <person name="Johnson J."/>
            <person name="Sharma A."/>
            <person name="Barry K."/>
            <person name="Grigoriev I.V."/>
            <person name="Spatafora J.W."/>
        </authorList>
    </citation>
    <scope>NUCLEOTIDE SEQUENCE [LARGE SCALE GENOMIC DNA]</scope>
    <source>
        <strain evidence="2 3">AM-OR11-056</strain>
    </source>
</reference>
<feature type="region of interest" description="Disordered" evidence="1">
    <location>
        <begin position="217"/>
        <end position="411"/>
    </location>
</feature>
<keyword evidence="3" id="KW-1185">Reference proteome</keyword>
<dbReference type="OrthoDB" id="2148418at2759"/>
<feature type="compositionally biased region" description="Basic residues" evidence="1">
    <location>
        <begin position="915"/>
        <end position="925"/>
    </location>
</feature>
<dbReference type="STRING" id="180088.A0A1J8R7K3"/>
<feature type="compositionally biased region" description="Pro residues" evidence="1">
    <location>
        <begin position="809"/>
        <end position="823"/>
    </location>
</feature>
<feature type="region of interest" description="Disordered" evidence="1">
    <location>
        <begin position="57"/>
        <end position="203"/>
    </location>
</feature>
<protein>
    <submittedName>
        <fullName evidence="2">Uncharacterized protein</fullName>
    </submittedName>
</protein>
<feature type="compositionally biased region" description="Low complexity" evidence="1">
    <location>
        <begin position="799"/>
        <end position="808"/>
    </location>
</feature>
<dbReference type="AlphaFoldDB" id="A0A1J8R7K3"/>
<feature type="compositionally biased region" description="Low complexity" evidence="1">
    <location>
        <begin position="672"/>
        <end position="686"/>
    </location>
</feature>
<feature type="compositionally biased region" description="Polar residues" evidence="1">
    <location>
        <begin position="330"/>
        <end position="340"/>
    </location>
</feature>
<feature type="compositionally biased region" description="Basic residues" evidence="1">
    <location>
        <begin position="1193"/>
        <end position="1202"/>
    </location>
</feature>
<comment type="caution">
    <text evidence="2">The sequence shown here is derived from an EMBL/GenBank/DDBJ whole genome shotgun (WGS) entry which is preliminary data.</text>
</comment>
<feature type="compositionally biased region" description="Polar residues" evidence="1">
    <location>
        <begin position="901"/>
        <end position="913"/>
    </location>
</feature>
<sequence length="1202" mass="130562">MNDNTNSPASPDTPDSDAVNCSTARVYFGPVQSPEKRLIASGIEQIRAALDSPLHPLSLSTLPVFPSPQDAPDEADERSDEDAYEISNVAAHLSREDTPENDPLSQNEPSSALASRIMRASDNPSPPPRPHPAVSFGLVMNNGRTSFPDISPPPSPFRPINLRERLDQFAAEERALSPKPLLQVSSDQHEPLQDSGGNISQPDLISFESCSALVKTLPTGPFTESHSRGSPVQYLPSGATTNIDDLLSQSPHCPPVVPSSPPRVDGVELSHSSDSLDELRQGVAVDIDSKPLHPSSSSPLIANPSAPDDIKERTKSPVRRSTRLSMTPRPLQNTHAQPSESRLKGKSRAVTLLPQEENSTVPNEHTVDHGNADPFPHIERSPEEKERRLRRRGLNGKLETPNLKRELGSLSPQSADVLARLLPTEGSRLLPEGQSSQPLPELSFGSLDPPPSTPQRPNSRHTNFSLTAIQRPLFVAPTPIRPIGALSGPSSPLKFSVTADDASRTPARRVPIQDAFVQGSASAQNAMLLSAKRDASTRLTLRGPVFSRPALDDVSRSPAKRVLISELSSPVRSPTRPAASRARSTSMEPKPLFPQPVRSRSVDPSPQASLFADSKGKEPMFPKISSKPRSGAKLPFPLVAGQKAGTDLPHSIPEEVEGPEAIGEDSIANEFAALSSPAKSSLKKPSTGSRIPRIGAKPYARPQPKKPVSSAVTKLPAFGAGSRAPPFKLAAAGSSSSDESHAVALPSIRKLEGNSGAEPSVLSTLKRKRGAEETAKSPPVTHTVMVRQVVPGMLGGKYAPKAAPELSAPAPPPEPSPRKPPGPMKFRKVEPGVISARYADLSKPTESDSSPADDNNRIRQLPVQPEAPSAQPPSPPSILPGPLEGEPLKPSHDVVELQETADASSSHPSIENRSQGRRMSRRKGVAQHANDVFDTSTSTQPLKLRRSRRSEGDGFLGMSAVALQALTNSNTTKNQQVFAKLEREIIRKEGVRPESPTVKVRTILQKQREARDQQRHERAERRARRSEDGPGLSDAEDVSELGDQSMISNREHDENEGVVSAKHRRGAGEVEDYETPEKSDRPIKRLRFGDDIQEEARERKRVKWHRGLSTEIYLDQVQPRPNSRNKDVIVEKSCLAPTSKSLRLDTLGNLVDTEQHPLTDFDPENIVVKKYVYDNDMEVEKEKEKEVIPPKITRSKSKKMKS</sequence>
<feature type="compositionally biased region" description="Basic and acidic residues" evidence="1">
    <location>
        <begin position="365"/>
        <end position="387"/>
    </location>
</feature>
<feature type="compositionally biased region" description="Polar residues" evidence="1">
    <location>
        <begin position="103"/>
        <end position="113"/>
    </location>
</feature>
<feature type="compositionally biased region" description="Basic and acidic residues" evidence="1">
    <location>
        <begin position="886"/>
        <end position="895"/>
    </location>
</feature>
<feature type="compositionally biased region" description="Pro residues" evidence="1">
    <location>
        <begin position="252"/>
        <end position="261"/>
    </location>
</feature>
<feature type="compositionally biased region" description="Low complexity" evidence="1">
    <location>
        <begin position="262"/>
        <end position="273"/>
    </location>
</feature>
<dbReference type="Proteomes" id="UP000183567">
    <property type="component" value="Unassembled WGS sequence"/>
</dbReference>
<feature type="region of interest" description="Disordered" evidence="1">
    <location>
        <begin position="987"/>
        <end position="1082"/>
    </location>
</feature>
<proteinExistence type="predicted"/>
<evidence type="ECO:0000256" key="1">
    <source>
        <dbReference type="SAM" id="MobiDB-lite"/>
    </source>
</evidence>
<feature type="region of interest" description="Disordered" evidence="1">
    <location>
        <begin position="1"/>
        <end position="20"/>
    </location>
</feature>
<organism evidence="2 3">
    <name type="scientific">Rhizopogon vesiculosus</name>
    <dbReference type="NCBI Taxonomy" id="180088"/>
    <lineage>
        <taxon>Eukaryota</taxon>
        <taxon>Fungi</taxon>
        <taxon>Dikarya</taxon>
        <taxon>Basidiomycota</taxon>
        <taxon>Agaricomycotina</taxon>
        <taxon>Agaricomycetes</taxon>
        <taxon>Agaricomycetidae</taxon>
        <taxon>Boletales</taxon>
        <taxon>Suillineae</taxon>
        <taxon>Rhizopogonaceae</taxon>
        <taxon>Rhizopogon</taxon>
    </lineage>
</organism>
<feature type="region of interest" description="Disordered" evidence="1">
    <location>
        <begin position="1180"/>
        <end position="1202"/>
    </location>
</feature>
<gene>
    <name evidence="2" type="ORF">AZE42_01661</name>
</gene>
<evidence type="ECO:0000313" key="2">
    <source>
        <dbReference type="EMBL" id="OJA21617.1"/>
    </source>
</evidence>
<name>A0A1J8R7K3_9AGAM</name>
<feature type="region of interest" description="Disordered" evidence="1">
    <location>
        <begin position="566"/>
        <end position="633"/>
    </location>
</feature>
<feature type="compositionally biased region" description="Basic and acidic residues" evidence="1">
    <location>
        <begin position="1006"/>
        <end position="1028"/>
    </location>
</feature>
<feature type="compositionally biased region" description="Basic and acidic residues" evidence="1">
    <location>
        <begin position="161"/>
        <end position="176"/>
    </location>
</feature>
<feature type="compositionally biased region" description="Pro residues" evidence="1">
    <location>
        <begin position="870"/>
        <end position="879"/>
    </location>
</feature>
<feature type="compositionally biased region" description="Low complexity" evidence="1">
    <location>
        <begin position="568"/>
        <end position="586"/>
    </location>
</feature>
<feature type="compositionally biased region" description="Acidic residues" evidence="1">
    <location>
        <begin position="71"/>
        <end position="84"/>
    </location>
</feature>